<keyword evidence="1" id="KW-1133">Transmembrane helix</keyword>
<evidence type="ECO:0000313" key="3">
    <source>
        <dbReference type="EMBL" id="OGY12949.1"/>
    </source>
</evidence>
<dbReference type="AlphaFoldDB" id="A0A1G1VC14"/>
<sequence length="257" mass="29397">MLSKLAKKIWIVFTESFGTSFIHPQSLLLRFQREGVEEAKKHAKGKLIDIGCGRMPYRGELEPLVDSYTGVDHPNVSKLYKSDIKPDILADAKKLPFRDKEFNIALLFQVLEHVDSPREVIKEAARVLKPNGAIVISVPFLYPLHDMPHDWARYTSSALKGMLNESGFEVTKIVEQGGFVEFWLQLLNTFLVKRIYDMVKRMDVLSIILLLPMVLFSVPVIVTNNLLIIAFGFIVKIFPKYPNYFPLQYIVVAKTKN</sequence>
<dbReference type="SUPFAM" id="SSF53335">
    <property type="entry name" value="S-adenosyl-L-methionine-dependent methyltransferases"/>
    <property type="match status" value="1"/>
</dbReference>
<reference evidence="3 4" key="1">
    <citation type="journal article" date="2016" name="Nat. Commun.">
        <title>Thousands of microbial genomes shed light on interconnected biogeochemical processes in an aquifer system.</title>
        <authorList>
            <person name="Anantharaman K."/>
            <person name="Brown C.T."/>
            <person name="Hug L.A."/>
            <person name="Sharon I."/>
            <person name="Castelle C.J."/>
            <person name="Probst A.J."/>
            <person name="Thomas B.C."/>
            <person name="Singh A."/>
            <person name="Wilkins M.J."/>
            <person name="Karaoz U."/>
            <person name="Brodie E.L."/>
            <person name="Williams K.H."/>
            <person name="Hubbard S.S."/>
            <person name="Banfield J.F."/>
        </authorList>
    </citation>
    <scope>NUCLEOTIDE SEQUENCE [LARGE SCALE GENOMIC DNA]</scope>
</reference>
<evidence type="ECO:0000259" key="2">
    <source>
        <dbReference type="Pfam" id="PF08241"/>
    </source>
</evidence>
<dbReference type="CDD" id="cd02440">
    <property type="entry name" value="AdoMet_MTases"/>
    <property type="match status" value="1"/>
</dbReference>
<dbReference type="Gene3D" id="3.40.50.150">
    <property type="entry name" value="Vaccinia Virus protein VP39"/>
    <property type="match status" value="1"/>
</dbReference>
<feature type="domain" description="Methyltransferase type 11" evidence="2">
    <location>
        <begin position="48"/>
        <end position="136"/>
    </location>
</feature>
<name>A0A1G1VC14_9BACT</name>
<dbReference type="STRING" id="1797517.A3F61_00840"/>
<proteinExistence type="predicted"/>
<dbReference type="Proteomes" id="UP000178272">
    <property type="component" value="Unassembled WGS sequence"/>
</dbReference>
<protein>
    <recommendedName>
        <fullName evidence="2">Methyltransferase type 11 domain-containing protein</fullName>
    </recommendedName>
</protein>
<keyword evidence="1" id="KW-0472">Membrane</keyword>
<evidence type="ECO:0000256" key="1">
    <source>
        <dbReference type="SAM" id="Phobius"/>
    </source>
</evidence>
<evidence type="ECO:0000313" key="4">
    <source>
        <dbReference type="Proteomes" id="UP000178272"/>
    </source>
</evidence>
<organism evidence="3 4">
    <name type="scientific">Candidatus Blackburnbacteria bacterium RIFCSPHIGHO2_12_FULL_41_13b</name>
    <dbReference type="NCBI Taxonomy" id="1797517"/>
    <lineage>
        <taxon>Bacteria</taxon>
        <taxon>Candidatus Blackburniibacteriota</taxon>
    </lineage>
</organism>
<dbReference type="InterPro" id="IPR013216">
    <property type="entry name" value="Methyltransf_11"/>
</dbReference>
<comment type="caution">
    <text evidence="3">The sequence shown here is derived from an EMBL/GenBank/DDBJ whole genome shotgun (WGS) entry which is preliminary data.</text>
</comment>
<dbReference type="GO" id="GO:0008757">
    <property type="term" value="F:S-adenosylmethionine-dependent methyltransferase activity"/>
    <property type="evidence" value="ECO:0007669"/>
    <property type="project" value="InterPro"/>
</dbReference>
<accession>A0A1G1VC14</accession>
<dbReference type="EMBL" id="MHCA01000004">
    <property type="protein sequence ID" value="OGY12949.1"/>
    <property type="molecule type" value="Genomic_DNA"/>
</dbReference>
<dbReference type="InterPro" id="IPR029063">
    <property type="entry name" value="SAM-dependent_MTases_sf"/>
</dbReference>
<feature type="transmembrane region" description="Helical" evidence="1">
    <location>
        <begin position="204"/>
        <end position="235"/>
    </location>
</feature>
<dbReference type="Pfam" id="PF08241">
    <property type="entry name" value="Methyltransf_11"/>
    <property type="match status" value="1"/>
</dbReference>
<keyword evidence="1" id="KW-0812">Transmembrane</keyword>
<gene>
    <name evidence="3" type="ORF">A3F61_00840</name>
</gene>